<evidence type="ECO:0000313" key="8">
    <source>
        <dbReference type="EMBL" id="ABW32066.1"/>
    </source>
</evidence>
<reference evidence="8 9" key="1">
    <citation type="journal article" date="2008" name="Proc. Natl. Acad. Sci. U.S.A.">
        <title>Niche adaptation and genome expansion in the chlorophyll d-producing cyanobacterium Acaryochloris marina.</title>
        <authorList>
            <person name="Swingley W.D."/>
            <person name="Chen M."/>
            <person name="Cheung P.C."/>
            <person name="Conrad A.L."/>
            <person name="Dejesa L.C."/>
            <person name="Hao J."/>
            <person name="Honchak B.M."/>
            <person name="Karbach L.E."/>
            <person name="Kurdoglu A."/>
            <person name="Lahiri S."/>
            <person name="Mastrian S.D."/>
            <person name="Miyashita H."/>
            <person name="Page L."/>
            <person name="Ramakrishna P."/>
            <person name="Satoh S."/>
            <person name="Sattley W.M."/>
            <person name="Shimada Y."/>
            <person name="Taylor H.L."/>
            <person name="Tomo T."/>
            <person name="Tsuchiya T."/>
            <person name="Wang Z.T."/>
            <person name="Raymond J."/>
            <person name="Mimuro M."/>
            <person name="Blankenship R.E."/>
            <person name="Touchman J.W."/>
        </authorList>
    </citation>
    <scope>NUCLEOTIDE SEQUENCE [LARGE SCALE GENOMIC DNA]</scope>
    <source>
        <strain evidence="9">MBIC 11017</strain>
        <plasmid evidence="9">Plasmid pREB2</plasmid>
    </source>
</reference>
<gene>
    <name evidence="8" type="ordered locus">AM1_B0348</name>
</gene>
<dbReference type="InterPro" id="IPR013762">
    <property type="entry name" value="Integrase-like_cat_sf"/>
</dbReference>
<dbReference type="Gene3D" id="1.10.150.130">
    <property type="match status" value="1"/>
</dbReference>
<accession>A8ZLN9</accession>
<keyword evidence="3 5" id="KW-0238">DNA-binding</keyword>
<keyword evidence="4" id="KW-0233">DNA recombination</keyword>
<dbReference type="InterPro" id="IPR002104">
    <property type="entry name" value="Integrase_catalytic"/>
</dbReference>
<evidence type="ECO:0000256" key="3">
    <source>
        <dbReference type="ARBA" id="ARBA00023125"/>
    </source>
</evidence>
<evidence type="ECO:0000256" key="1">
    <source>
        <dbReference type="ARBA" id="ARBA00008857"/>
    </source>
</evidence>
<keyword evidence="9" id="KW-1185">Reference proteome</keyword>
<dbReference type="Proteomes" id="UP000000268">
    <property type="component" value="Plasmid pREB2"/>
</dbReference>
<dbReference type="InterPro" id="IPR050090">
    <property type="entry name" value="Tyrosine_recombinase_XerCD"/>
</dbReference>
<dbReference type="Pfam" id="PF13495">
    <property type="entry name" value="Phage_int_SAM_4"/>
    <property type="match status" value="1"/>
</dbReference>
<evidence type="ECO:0000259" key="7">
    <source>
        <dbReference type="PROSITE" id="PS51900"/>
    </source>
</evidence>
<dbReference type="PROSITE" id="PS51898">
    <property type="entry name" value="TYR_RECOMBINASE"/>
    <property type="match status" value="1"/>
</dbReference>
<organism evidence="8 9">
    <name type="scientific">Acaryochloris marina (strain MBIC 11017)</name>
    <dbReference type="NCBI Taxonomy" id="329726"/>
    <lineage>
        <taxon>Bacteria</taxon>
        <taxon>Bacillati</taxon>
        <taxon>Cyanobacteriota</taxon>
        <taxon>Cyanophyceae</taxon>
        <taxon>Acaryochloridales</taxon>
        <taxon>Acaryochloridaceae</taxon>
        <taxon>Acaryochloris</taxon>
    </lineage>
</organism>
<keyword evidence="8" id="KW-0614">Plasmid</keyword>
<dbReference type="PROSITE" id="PS51900">
    <property type="entry name" value="CB"/>
    <property type="match status" value="1"/>
</dbReference>
<dbReference type="HOGENOM" id="CLU_494033_0_0_3"/>
<evidence type="ECO:0000259" key="6">
    <source>
        <dbReference type="PROSITE" id="PS51898"/>
    </source>
</evidence>
<proteinExistence type="inferred from homology"/>
<dbReference type="PANTHER" id="PTHR30349">
    <property type="entry name" value="PHAGE INTEGRASE-RELATED"/>
    <property type="match status" value="1"/>
</dbReference>
<dbReference type="GO" id="GO:0015074">
    <property type="term" value="P:DNA integration"/>
    <property type="evidence" value="ECO:0007669"/>
    <property type="project" value="UniProtKB-KW"/>
</dbReference>
<dbReference type="RefSeq" id="WP_012167213.1">
    <property type="nucleotide sequence ID" value="NC_009927.1"/>
</dbReference>
<dbReference type="AlphaFoldDB" id="A8ZLN9"/>
<evidence type="ECO:0000256" key="2">
    <source>
        <dbReference type="ARBA" id="ARBA00022908"/>
    </source>
</evidence>
<dbReference type="InterPro" id="IPR004107">
    <property type="entry name" value="Integrase_SAM-like_N"/>
</dbReference>
<evidence type="ECO:0000256" key="5">
    <source>
        <dbReference type="PROSITE-ProRule" id="PRU01248"/>
    </source>
</evidence>
<feature type="domain" description="Core-binding (CB)" evidence="7">
    <location>
        <begin position="44"/>
        <end position="128"/>
    </location>
</feature>
<protein>
    <submittedName>
        <fullName evidence="8">Phage integrase</fullName>
    </submittedName>
</protein>
<evidence type="ECO:0000256" key="4">
    <source>
        <dbReference type="ARBA" id="ARBA00023172"/>
    </source>
</evidence>
<keyword evidence="2" id="KW-0229">DNA integration</keyword>
<dbReference type="Pfam" id="PF00589">
    <property type="entry name" value="Phage_integrase"/>
    <property type="match status" value="1"/>
</dbReference>
<feature type="domain" description="Tyr recombinase" evidence="6">
    <location>
        <begin position="151"/>
        <end position="336"/>
    </location>
</feature>
<evidence type="ECO:0000313" key="9">
    <source>
        <dbReference type="Proteomes" id="UP000000268"/>
    </source>
</evidence>
<comment type="similarity">
    <text evidence="1">Belongs to the 'phage' integrase family.</text>
</comment>
<name>A8ZLN9_ACAM1</name>
<geneLocation type="plasmid" evidence="8 9">
    <name>pREB2</name>
</geneLocation>
<dbReference type="InterPro" id="IPR044068">
    <property type="entry name" value="CB"/>
</dbReference>
<dbReference type="PANTHER" id="PTHR30349:SF41">
    <property type="entry name" value="INTEGRASE_RECOMBINASE PROTEIN MJ0367-RELATED"/>
    <property type="match status" value="1"/>
</dbReference>
<dbReference type="InterPro" id="IPR011010">
    <property type="entry name" value="DNA_brk_join_enz"/>
</dbReference>
<dbReference type="EMBL" id="CP000839">
    <property type="protein sequence ID" value="ABW32066.1"/>
    <property type="molecule type" value="Genomic_DNA"/>
</dbReference>
<dbReference type="GO" id="GO:0003677">
    <property type="term" value="F:DNA binding"/>
    <property type="evidence" value="ECO:0007669"/>
    <property type="project" value="UniProtKB-UniRule"/>
</dbReference>
<sequence>MSKNYGVDIPEVKLITFPTTEADQAPSPKSIRRGRPTQIPTPMDIRWPMVQEFLRNSNLSPNSQKLYERELKRFLGWTHFRWSDLTLRHLGQYKVYLMELKVAEGKTLSKNSLNSALTALKSFFKWLTQFHPELCPTNPTKGVKFEKVPLPPAQNLTPEEMTRVWDAITQREQTQLRDLALVQLLSHNLRAGEVVTANVGSFDGRLISITKTKNNQPRLVPLSTEGQQVVQEYLDWRKDQQGEALSAESPLILSHHQGWEGQRLSYHGVYFAVEDIGRLAELPDLHPHQFRHTSATEYLRMGLDPAHARRLTGHTDERSFRRYTVAAEQEAAITAFYRAEKEGQPLVFAQSLDRKQRQLLEALAEMTGKPPLYQDDLDEGIIDFAQLWQENLQELELLVADVRALPEKLGLRGFVKNERQSTSLEERVLRGEIPTNEVLQLDPVVEEPSDCPQVRSVESSHQVIHLGMKLWVNGKKKGKVRKAIEERVLEQFQMVKRKPRGNEYQLTVEVEEDDDLPAILSQMKWEMEVLGELDECLVEVKLNDEAKKGKP</sequence>
<dbReference type="GO" id="GO:0006310">
    <property type="term" value="P:DNA recombination"/>
    <property type="evidence" value="ECO:0007669"/>
    <property type="project" value="UniProtKB-KW"/>
</dbReference>
<dbReference type="Gene3D" id="1.10.443.10">
    <property type="entry name" value="Intergrase catalytic core"/>
    <property type="match status" value="1"/>
</dbReference>
<dbReference type="SUPFAM" id="SSF56349">
    <property type="entry name" value="DNA breaking-rejoining enzymes"/>
    <property type="match status" value="1"/>
</dbReference>
<dbReference type="KEGG" id="amr:AM1_B0348"/>
<dbReference type="CDD" id="cd00796">
    <property type="entry name" value="INT_Rci_Hp1_C"/>
    <property type="match status" value="1"/>
</dbReference>
<dbReference type="InterPro" id="IPR010998">
    <property type="entry name" value="Integrase_recombinase_N"/>
</dbReference>